<reference evidence="2 3" key="1">
    <citation type="submission" date="2024-06" db="EMBL/GenBank/DDBJ databases">
        <title>The Natural Products Discovery Center: Release of the First 8490 Sequenced Strains for Exploring Actinobacteria Biosynthetic Diversity.</title>
        <authorList>
            <person name="Kalkreuter E."/>
            <person name="Kautsar S.A."/>
            <person name="Yang D."/>
            <person name="Bader C.D."/>
            <person name="Teijaro C.N."/>
            <person name="Fluegel L."/>
            <person name="Davis C.M."/>
            <person name="Simpson J.R."/>
            <person name="Lauterbach L."/>
            <person name="Steele A.D."/>
            <person name="Gui C."/>
            <person name="Meng S."/>
            <person name="Li G."/>
            <person name="Viehrig K."/>
            <person name="Ye F."/>
            <person name="Su P."/>
            <person name="Kiefer A.F."/>
            <person name="Nichols A."/>
            <person name="Cepeda A.J."/>
            <person name="Yan W."/>
            <person name="Fan B."/>
            <person name="Jiang Y."/>
            <person name="Adhikari A."/>
            <person name="Zheng C.-J."/>
            <person name="Schuster L."/>
            <person name="Cowan T.M."/>
            <person name="Smanski M.J."/>
            <person name="Chevrette M.G."/>
            <person name="De Carvalho L.P.S."/>
            <person name="Shen B."/>
        </authorList>
    </citation>
    <scope>NUCLEOTIDE SEQUENCE [LARGE SCALE GENOMIC DNA]</scope>
    <source>
        <strain evidence="2 3">NPDC048946</strain>
    </source>
</reference>
<feature type="chain" id="PRO_5046986889" description="Secreted protein" evidence="1">
    <location>
        <begin position="27"/>
        <end position="103"/>
    </location>
</feature>
<protein>
    <recommendedName>
        <fullName evidence="4">Secreted protein</fullName>
    </recommendedName>
</protein>
<keyword evidence="3" id="KW-1185">Reference proteome</keyword>
<dbReference type="Proteomes" id="UP001551482">
    <property type="component" value="Unassembled WGS sequence"/>
</dbReference>
<evidence type="ECO:0000256" key="1">
    <source>
        <dbReference type="SAM" id="SignalP"/>
    </source>
</evidence>
<dbReference type="RefSeq" id="WP_358362770.1">
    <property type="nucleotide sequence ID" value="NZ_JBEZFP010000148.1"/>
</dbReference>
<evidence type="ECO:0008006" key="4">
    <source>
        <dbReference type="Google" id="ProtNLM"/>
    </source>
</evidence>
<sequence length="103" mass="10320">MHSRASFAVTAAVLVALLAGVAPAAAATTAPTQAIPFPDAAFDDYLAAGDLDIHVLNAVHVCAINVSVVAPILPGGLLGDVPGEEVCFIVDDEDADGADNQNP</sequence>
<keyword evidence="1" id="KW-0732">Signal</keyword>
<organism evidence="2 3">
    <name type="scientific">Streptodolium elevatio</name>
    <dbReference type="NCBI Taxonomy" id="3157996"/>
    <lineage>
        <taxon>Bacteria</taxon>
        <taxon>Bacillati</taxon>
        <taxon>Actinomycetota</taxon>
        <taxon>Actinomycetes</taxon>
        <taxon>Kitasatosporales</taxon>
        <taxon>Streptomycetaceae</taxon>
        <taxon>Streptodolium</taxon>
    </lineage>
</organism>
<evidence type="ECO:0000313" key="2">
    <source>
        <dbReference type="EMBL" id="MEU8138968.1"/>
    </source>
</evidence>
<accession>A0ABV3DT89</accession>
<comment type="caution">
    <text evidence="2">The sequence shown here is derived from an EMBL/GenBank/DDBJ whole genome shotgun (WGS) entry which is preliminary data.</text>
</comment>
<gene>
    <name evidence="2" type="ORF">AB0C36_36405</name>
</gene>
<evidence type="ECO:0000313" key="3">
    <source>
        <dbReference type="Proteomes" id="UP001551482"/>
    </source>
</evidence>
<proteinExistence type="predicted"/>
<dbReference type="EMBL" id="JBEZFP010000148">
    <property type="protein sequence ID" value="MEU8138968.1"/>
    <property type="molecule type" value="Genomic_DNA"/>
</dbReference>
<name>A0ABV3DT89_9ACTN</name>
<feature type="signal peptide" evidence="1">
    <location>
        <begin position="1"/>
        <end position="26"/>
    </location>
</feature>